<evidence type="ECO:0000256" key="1">
    <source>
        <dbReference type="SAM" id="Phobius"/>
    </source>
</evidence>
<protein>
    <recommendedName>
        <fullName evidence="4">PAP2 superfamily protein</fullName>
    </recommendedName>
</protein>
<feature type="transmembrane region" description="Helical" evidence="1">
    <location>
        <begin position="42"/>
        <end position="68"/>
    </location>
</feature>
<feature type="transmembrane region" description="Helical" evidence="1">
    <location>
        <begin position="131"/>
        <end position="148"/>
    </location>
</feature>
<evidence type="ECO:0000313" key="2">
    <source>
        <dbReference type="EMBL" id="RCW39337.1"/>
    </source>
</evidence>
<dbReference type="Proteomes" id="UP000252733">
    <property type="component" value="Unassembled WGS sequence"/>
</dbReference>
<dbReference type="RefSeq" id="WP_114436139.1">
    <property type="nucleotide sequence ID" value="NZ_QPIZ01000001.1"/>
</dbReference>
<sequence length="201" mass="22455">MKLFSKILSIVFHPMLMPTLGLFFIFSAGTHLSYMPFEVKRLVYMIVIISSCLLPVSLLPLFLQMKVIKSFKMETARERVYPVLVTGLFYFLGYFFLRRLNISPLIENFVLSILVAVLLAAAISFFWKISLHAIAVGGITAVLAAMMFKYGVDLVLLVSFMVLISGLTTMARLYLNAHSPSQVYAGYATGFIIVFLGTLLG</sequence>
<keyword evidence="3" id="KW-1185">Reference proteome</keyword>
<gene>
    <name evidence="2" type="ORF">DFO77_101106</name>
</gene>
<name>A0A368VDG1_9BACT</name>
<dbReference type="AlphaFoldDB" id="A0A368VDG1"/>
<feature type="transmembrane region" description="Helical" evidence="1">
    <location>
        <begin position="182"/>
        <end position="200"/>
    </location>
</feature>
<keyword evidence="1" id="KW-1133">Transmembrane helix</keyword>
<feature type="transmembrane region" description="Helical" evidence="1">
    <location>
        <begin position="154"/>
        <end position="175"/>
    </location>
</feature>
<comment type="caution">
    <text evidence="2">The sequence shown here is derived from an EMBL/GenBank/DDBJ whole genome shotgun (WGS) entry which is preliminary data.</text>
</comment>
<evidence type="ECO:0008006" key="4">
    <source>
        <dbReference type="Google" id="ProtNLM"/>
    </source>
</evidence>
<dbReference type="EMBL" id="QPIZ01000001">
    <property type="protein sequence ID" value="RCW39337.1"/>
    <property type="molecule type" value="Genomic_DNA"/>
</dbReference>
<proteinExistence type="predicted"/>
<feature type="transmembrane region" description="Helical" evidence="1">
    <location>
        <begin position="80"/>
        <end position="97"/>
    </location>
</feature>
<dbReference type="CDD" id="cd01610">
    <property type="entry name" value="PAP2_like"/>
    <property type="match status" value="1"/>
</dbReference>
<organism evidence="2 3">
    <name type="scientific">Marinilabilia salmonicolor</name>
    <dbReference type="NCBI Taxonomy" id="989"/>
    <lineage>
        <taxon>Bacteria</taxon>
        <taxon>Pseudomonadati</taxon>
        <taxon>Bacteroidota</taxon>
        <taxon>Bacteroidia</taxon>
        <taxon>Marinilabiliales</taxon>
        <taxon>Marinilabiliaceae</taxon>
        <taxon>Marinilabilia</taxon>
    </lineage>
</organism>
<keyword evidence="1" id="KW-0472">Membrane</keyword>
<accession>A0A368VDG1</accession>
<reference evidence="2 3" key="1">
    <citation type="submission" date="2018-07" db="EMBL/GenBank/DDBJ databases">
        <title>Freshwater and sediment microbial communities from various areas in North America, analyzing microbe dynamics in response to fracking.</title>
        <authorList>
            <person name="Lamendella R."/>
        </authorList>
    </citation>
    <scope>NUCLEOTIDE SEQUENCE [LARGE SCALE GENOMIC DNA]</scope>
    <source>
        <strain evidence="2 3">160A</strain>
    </source>
</reference>
<keyword evidence="1" id="KW-0812">Transmembrane</keyword>
<feature type="transmembrane region" description="Helical" evidence="1">
    <location>
        <begin position="109"/>
        <end position="126"/>
    </location>
</feature>
<evidence type="ECO:0000313" key="3">
    <source>
        <dbReference type="Proteomes" id="UP000252733"/>
    </source>
</evidence>
<feature type="transmembrane region" description="Helical" evidence="1">
    <location>
        <begin position="7"/>
        <end position="30"/>
    </location>
</feature>